<comment type="caution">
    <text evidence="3">The sequence shown here is derived from an EMBL/GenBank/DDBJ whole genome shotgun (WGS) entry which is preliminary data.</text>
</comment>
<dbReference type="AlphaFoldDB" id="A0A3D8QLY9"/>
<evidence type="ECO:0000259" key="2">
    <source>
        <dbReference type="Pfam" id="PF13449"/>
    </source>
</evidence>
<evidence type="ECO:0000313" key="3">
    <source>
        <dbReference type="EMBL" id="RDW62708.1"/>
    </source>
</evidence>
<protein>
    <recommendedName>
        <fullName evidence="2">Phytase-like domain-containing protein</fullName>
    </recommendedName>
</protein>
<organism evidence="3 4">
    <name type="scientific">Coleophoma crateriformis</name>
    <dbReference type="NCBI Taxonomy" id="565419"/>
    <lineage>
        <taxon>Eukaryota</taxon>
        <taxon>Fungi</taxon>
        <taxon>Dikarya</taxon>
        <taxon>Ascomycota</taxon>
        <taxon>Pezizomycotina</taxon>
        <taxon>Leotiomycetes</taxon>
        <taxon>Helotiales</taxon>
        <taxon>Dermateaceae</taxon>
        <taxon>Coleophoma</taxon>
    </lineage>
</organism>
<feature type="domain" description="Phytase-like" evidence="2">
    <location>
        <begin position="80"/>
        <end position="391"/>
    </location>
</feature>
<keyword evidence="1" id="KW-0732">Signal</keyword>
<feature type="chain" id="PRO_5017571900" description="Phytase-like domain-containing protein" evidence="1">
    <location>
        <begin position="19"/>
        <end position="521"/>
    </location>
</feature>
<dbReference type="Proteomes" id="UP000256328">
    <property type="component" value="Unassembled WGS sequence"/>
</dbReference>
<dbReference type="InterPro" id="IPR027372">
    <property type="entry name" value="Phytase-like_dom"/>
</dbReference>
<feature type="signal peptide" evidence="1">
    <location>
        <begin position="1"/>
        <end position="18"/>
    </location>
</feature>
<evidence type="ECO:0000313" key="4">
    <source>
        <dbReference type="Proteomes" id="UP000256328"/>
    </source>
</evidence>
<accession>A0A3D8QLY9</accession>
<proteinExistence type="predicted"/>
<dbReference type="EMBL" id="PDLN01000017">
    <property type="protein sequence ID" value="RDW62708.1"/>
    <property type="molecule type" value="Genomic_DNA"/>
</dbReference>
<evidence type="ECO:0000256" key="1">
    <source>
        <dbReference type="SAM" id="SignalP"/>
    </source>
</evidence>
<dbReference type="PANTHER" id="PTHR37957:SF1">
    <property type="entry name" value="PHYTASE-LIKE DOMAIN-CONTAINING PROTEIN"/>
    <property type="match status" value="1"/>
</dbReference>
<dbReference type="OrthoDB" id="425936at2759"/>
<reference evidence="3 4" key="1">
    <citation type="journal article" date="2018" name="IMA Fungus">
        <title>IMA Genome-F 9: Draft genome sequence of Annulohypoxylon stygium, Aspergillus mulundensis, Berkeleyomyces basicola (syn. Thielaviopsis basicola), Ceratocystis smalleyi, two Cercospora beticola strains, Coleophoma cylindrospora, Fusarium fracticaudum, Phialophora cf. hyalina, and Morchella septimelata.</title>
        <authorList>
            <person name="Wingfield B.D."/>
            <person name="Bills G.F."/>
            <person name="Dong Y."/>
            <person name="Huang W."/>
            <person name="Nel W.J."/>
            <person name="Swalarsk-Parry B.S."/>
            <person name="Vaghefi N."/>
            <person name="Wilken P.M."/>
            <person name="An Z."/>
            <person name="de Beer Z.W."/>
            <person name="De Vos L."/>
            <person name="Chen L."/>
            <person name="Duong T.A."/>
            <person name="Gao Y."/>
            <person name="Hammerbacher A."/>
            <person name="Kikkert J.R."/>
            <person name="Li Y."/>
            <person name="Li H."/>
            <person name="Li K."/>
            <person name="Li Q."/>
            <person name="Liu X."/>
            <person name="Ma X."/>
            <person name="Naidoo K."/>
            <person name="Pethybridge S.J."/>
            <person name="Sun J."/>
            <person name="Steenkamp E.T."/>
            <person name="van der Nest M.A."/>
            <person name="van Wyk S."/>
            <person name="Wingfield M.J."/>
            <person name="Xiong C."/>
            <person name="Yue Q."/>
            <person name="Zhang X."/>
        </authorList>
    </citation>
    <scope>NUCLEOTIDE SEQUENCE [LARGE SCALE GENOMIC DNA]</scope>
    <source>
        <strain evidence="3 4">BP5796</strain>
    </source>
</reference>
<sequence>MAFSTLAAIACTIAVAVAQTSFVNQTTCNSKTYTYQELAGYGLIPGTARDEFGDTIGGIGSSIALDRSQWKKLSNGSYTGVIWTLPDRGWNTEGTTNYQPRVHKFDILFTPQPDATVANPSGNNLFFTYKESIRFYGPDGTPCTGLDADATGHLSYPGFPDLPVATYTGDGFGNPGPGGKRISVDGEALVLNADGSFWVADEYGPYIYRFDPQGIMTTAIRPPDAIVPMRNGTESFSADSPPIYVNGGAGDDVTPVDNPTGRDNNHGFEGLTVSGDGKTMYTLLQAATNQEGGLTSKTETYTRLLKYDITDPTKPRYAREYVVPLPHWVDPTAKASKNPKTASQSEIFHIQNDQFFILARDSGSGHGQSSSTSIYRHIDVFDLAGATDIKGPVYDCANCSMASLDGVLNSGIIPATYCSFLDFNVNSQLQRFGAHNGGAQDAGLLNEKWESIGLVPVDGLVGDDDEWFVFSLSDNDFITQDGAFEGGAFTYKDASGFNLDNQALVFKVHLPEHSRPFNRDP</sequence>
<dbReference type="SUPFAM" id="SSF75011">
    <property type="entry name" value="3-carboxy-cis,cis-mucoante lactonizing enzyme"/>
    <property type="match status" value="1"/>
</dbReference>
<keyword evidence="4" id="KW-1185">Reference proteome</keyword>
<name>A0A3D8QLY9_9HELO</name>
<dbReference type="Pfam" id="PF13449">
    <property type="entry name" value="Phytase-like"/>
    <property type="match status" value="1"/>
</dbReference>
<dbReference type="PANTHER" id="PTHR37957">
    <property type="entry name" value="BLR7070 PROTEIN"/>
    <property type="match status" value="1"/>
</dbReference>
<gene>
    <name evidence="3" type="ORF">BP5796_11010</name>
</gene>